<accession>A0ABV9QNY3</accession>
<keyword evidence="8" id="KW-1185">Reference proteome</keyword>
<evidence type="ECO:0000256" key="4">
    <source>
        <dbReference type="ARBA" id="ARBA00022989"/>
    </source>
</evidence>
<feature type="transmembrane region" description="Helical" evidence="6">
    <location>
        <begin position="159"/>
        <end position="178"/>
    </location>
</feature>
<feature type="transmembrane region" description="Helical" evidence="6">
    <location>
        <begin position="306"/>
        <end position="333"/>
    </location>
</feature>
<evidence type="ECO:0000256" key="6">
    <source>
        <dbReference type="SAM" id="Phobius"/>
    </source>
</evidence>
<comment type="similarity">
    <text evidence="2">Belongs to the autoinducer-2 exporter (AI-2E) (TC 2.A.86) family.</text>
</comment>
<feature type="transmembrane region" description="Helical" evidence="6">
    <location>
        <begin position="240"/>
        <end position="258"/>
    </location>
</feature>
<keyword evidence="5 6" id="KW-0472">Membrane</keyword>
<evidence type="ECO:0000313" key="7">
    <source>
        <dbReference type="EMBL" id="MFC4819040.1"/>
    </source>
</evidence>
<dbReference type="Pfam" id="PF01594">
    <property type="entry name" value="AI-2E_transport"/>
    <property type="match status" value="1"/>
</dbReference>
<organism evidence="7 8">
    <name type="scientific">Dokdonella ginsengisoli</name>
    <dbReference type="NCBI Taxonomy" id="363846"/>
    <lineage>
        <taxon>Bacteria</taxon>
        <taxon>Pseudomonadati</taxon>
        <taxon>Pseudomonadota</taxon>
        <taxon>Gammaproteobacteria</taxon>
        <taxon>Lysobacterales</taxon>
        <taxon>Rhodanobacteraceae</taxon>
        <taxon>Dokdonella</taxon>
    </lineage>
</organism>
<gene>
    <name evidence="7" type="ORF">ACFO6Q_01820</name>
</gene>
<evidence type="ECO:0000256" key="2">
    <source>
        <dbReference type="ARBA" id="ARBA00009773"/>
    </source>
</evidence>
<dbReference type="EMBL" id="JBHSHD010000002">
    <property type="protein sequence ID" value="MFC4819040.1"/>
    <property type="molecule type" value="Genomic_DNA"/>
</dbReference>
<keyword evidence="4 6" id="KW-1133">Transmembrane helix</keyword>
<comment type="subcellular location">
    <subcellularLocation>
        <location evidence="1">Membrane</location>
        <topology evidence="1">Multi-pass membrane protein</topology>
    </subcellularLocation>
</comment>
<evidence type="ECO:0000256" key="5">
    <source>
        <dbReference type="ARBA" id="ARBA00023136"/>
    </source>
</evidence>
<dbReference type="Proteomes" id="UP001595886">
    <property type="component" value="Unassembled WGS sequence"/>
</dbReference>
<feature type="transmembrane region" description="Helical" evidence="6">
    <location>
        <begin position="264"/>
        <end position="285"/>
    </location>
</feature>
<evidence type="ECO:0000256" key="1">
    <source>
        <dbReference type="ARBA" id="ARBA00004141"/>
    </source>
</evidence>
<comment type="caution">
    <text evidence="7">The sequence shown here is derived from an EMBL/GenBank/DDBJ whole genome shotgun (WGS) entry which is preliminary data.</text>
</comment>
<proteinExistence type="inferred from homology"/>
<keyword evidence="3 6" id="KW-0812">Transmembrane</keyword>
<evidence type="ECO:0000256" key="3">
    <source>
        <dbReference type="ARBA" id="ARBA00022692"/>
    </source>
</evidence>
<sequence length="344" mass="37145">MLSHTETPMDSPFGFRLRIASYLLTALALFLILYLHLLPALLAGLLVYALVNVLAPSLQRHLPGARAHWLIVALLSVVVVGLLTLAILGAVGFLRSELGNPSAGFERLMPLIERARAQLPQVVVDYLPDSIDDFRAAAIEWLREHAAQLQLAGKTAARVIVHLLIGMVLGAMIALYNARPNGRGGPLSEALSARCANLVDSFHDIVFAQVKISALNTLFTGIFLLLVLPLFGINLPLAKTLVVVTFIAGLLPVIGNLISNTVIFIVGMSISLGVAIAALVFLIVIHKLEYFLNARIVGTQIRARAWELLIAMLLMESAFGAPGLIAAPIYYAYLKRELSAAKLI</sequence>
<reference evidence="8" key="1">
    <citation type="journal article" date="2019" name="Int. J. Syst. Evol. Microbiol.">
        <title>The Global Catalogue of Microorganisms (GCM) 10K type strain sequencing project: providing services to taxonomists for standard genome sequencing and annotation.</title>
        <authorList>
            <consortium name="The Broad Institute Genomics Platform"/>
            <consortium name="The Broad Institute Genome Sequencing Center for Infectious Disease"/>
            <person name="Wu L."/>
            <person name="Ma J."/>
        </authorList>
    </citation>
    <scope>NUCLEOTIDE SEQUENCE [LARGE SCALE GENOMIC DNA]</scope>
    <source>
        <strain evidence="8">CCUG 30340</strain>
    </source>
</reference>
<dbReference type="RefSeq" id="WP_380018778.1">
    <property type="nucleotide sequence ID" value="NZ_JBHSHD010000002.1"/>
</dbReference>
<feature type="transmembrane region" description="Helical" evidence="6">
    <location>
        <begin position="21"/>
        <end position="49"/>
    </location>
</feature>
<feature type="transmembrane region" description="Helical" evidence="6">
    <location>
        <begin position="69"/>
        <end position="94"/>
    </location>
</feature>
<feature type="transmembrane region" description="Helical" evidence="6">
    <location>
        <begin position="212"/>
        <end position="233"/>
    </location>
</feature>
<protein>
    <submittedName>
        <fullName evidence="7">AI-2E family transporter</fullName>
    </submittedName>
</protein>
<name>A0ABV9QNY3_9GAMM</name>
<evidence type="ECO:0000313" key="8">
    <source>
        <dbReference type="Proteomes" id="UP001595886"/>
    </source>
</evidence>
<dbReference type="InterPro" id="IPR002549">
    <property type="entry name" value="AI-2E-like"/>
</dbReference>